<dbReference type="EMBL" id="VSSQ01011196">
    <property type="protein sequence ID" value="MPM46234.1"/>
    <property type="molecule type" value="Genomic_DNA"/>
</dbReference>
<sequence>MGNQIAFASSIATLLLFCIYFIGRIITILSVKKIWRDKVILGINDYSQYEIVDIVGDEVSAEPRIVGILLSREGMRNVTVYSVVADTDGLLTQKGKTIYTNEFLNIDQAIAFSIETGDLFPSLFIEYTSLDYMKIRMEWRDNLKNGVYSELVWPAHTVRSFLYYLFR</sequence>
<accession>A0A645A917</accession>
<keyword evidence="1" id="KW-0812">Transmembrane</keyword>
<protein>
    <submittedName>
        <fullName evidence="2">Uncharacterized protein</fullName>
    </submittedName>
</protein>
<dbReference type="AlphaFoldDB" id="A0A645A917"/>
<name>A0A645A917_9ZZZZ</name>
<comment type="caution">
    <text evidence="2">The sequence shown here is derived from an EMBL/GenBank/DDBJ whole genome shotgun (WGS) entry which is preliminary data.</text>
</comment>
<reference evidence="2" key="1">
    <citation type="submission" date="2019-08" db="EMBL/GenBank/DDBJ databases">
        <authorList>
            <person name="Kucharzyk K."/>
            <person name="Murdoch R.W."/>
            <person name="Higgins S."/>
            <person name="Loffler F."/>
        </authorList>
    </citation>
    <scope>NUCLEOTIDE SEQUENCE</scope>
</reference>
<keyword evidence="1" id="KW-1133">Transmembrane helix</keyword>
<feature type="transmembrane region" description="Helical" evidence="1">
    <location>
        <begin position="6"/>
        <end position="31"/>
    </location>
</feature>
<organism evidence="2">
    <name type="scientific">bioreactor metagenome</name>
    <dbReference type="NCBI Taxonomy" id="1076179"/>
    <lineage>
        <taxon>unclassified sequences</taxon>
        <taxon>metagenomes</taxon>
        <taxon>ecological metagenomes</taxon>
    </lineage>
</organism>
<gene>
    <name evidence="2" type="ORF">SDC9_92932</name>
</gene>
<proteinExistence type="predicted"/>
<evidence type="ECO:0000256" key="1">
    <source>
        <dbReference type="SAM" id="Phobius"/>
    </source>
</evidence>
<keyword evidence="1" id="KW-0472">Membrane</keyword>
<evidence type="ECO:0000313" key="2">
    <source>
        <dbReference type="EMBL" id="MPM46234.1"/>
    </source>
</evidence>